<feature type="domain" description="Cullin family profile" evidence="8">
    <location>
        <begin position="725"/>
        <end position="952"/>
    </location>
</feature>
<feature type="compositionally biased region" description="Basic and acidic residues" evidence="7">
    <location>
        <begin position="598"/>
        <end position="610"/>
    </location>
</feature>
<evidence type="ECO:0000313" key="10">
    <source>
        <dbReference type="Proteomes" id="UP001174691"/>
    </source>
</evidence>
<reference evidence="9" key="1">
    <citation type="submission" date="2022-07" db="EMBL/GenBank/DDBJ databases">
        <title>Fungi with potential for degradation of polypropylene.</title>
        <authorList>
            <person name="Gostincar C."/>
        </authorList>
    </citation>
    <scope>NUCLEOTIDE SEQUENCE</scope>
    <source>
        <strain evidence="9">EXF-13287</strain>
    </source>
</reference>
<dbReference type="Pfam" id="PF08672">
    <property type="entry name" value="ANAPC2"/>
    <property type="match status" value="1"/>
</dbReference>
<feature type="region of interest" description="Disordered" evidence="7">
    <location>
        <begin position="797"/>
        <end position="836"/>
    </location>
</feature>
<dbReference type="GO" id="GO:0031625">
    <property type="term" value="F:ubiquitin protein ligase binding"/>
    <property type="evidence" value="ECO:0007669"/>
    <property type="project" value="InterPro"/>
</dbReference>
<dbReference type="Gene3D" id="1.10.10.10">
    <property type="entry name" value="Winged helix-like DNA-binding domain superfamily/Winged helix DNA-binding domain"/>
    <property type="match status" value="1"/>
</dbReference>
<proteinExistence type="inferred from homology"/>
<dbReference type="InterPro" id="IPR016158">
    <property type="entry name" value="Cullin_homology"/>
</dbReference>
<evidence type="ECO:0000256" key="7">
    <source>
        <dbReference type="SAM" id="MobiDB-lite"/>
    </source>
</evidence>
<evidence type="ECO:0000256" key="2">
    <source>
        <dbReference type="ARBA" id="ARBA00022618"/>
    </source>
</evidence>
<gene>
    <name evidence="9" type="ORF">NKR19_g4092</name>
</gene>
<keyword evidence="2" id="KW-0132">Cell division</keyword>
<dbReference type="InterPro" id="IPR044554">
    <property type="entry name" value="ANAPC2"/>
</dbReference>
<dbReference type="GO" id="GO:0007091">
    <property type="term" value="P:metaphase/anaphase transition of mitotic cell cycle"/>
    <property type="evidence" value="ECO:0007669"/>
    <property type="project" value="TreeGrafter"/>
</dbReference>
<evidence type="ECO:0000256" key="1">
    <source>
        <dbReference type="ARBA" id="ARBA00016068"/>
    </source>
</evidence>
<comment type="caution">
    <text evidence="9">The sequence shown here is derived from an EMBL/GenBank/DDBJ whole genome shotgun (WGS) entry which is preliminary data.</text>
</comment>
<dbReference type="PROSITE" id="PS50069">
    <property type="entry name" value="CULLIN_2"/>
    <property type="match status" value="1"/>
</dbReference>
<dbReference type="Gene3D" id="1.20.1310.10">
    <property type="entry name" value="Cullin Repeats"/>
    <property type="match status" value="1"/>
</dbReference>
<dbReference type="SMART" id="SM01013">
    <property type="entry name" value="APC2"/>
    <property type="match status" value="1"/>
</dbReference>
<dbReference type="InterPro" id="IPR057975">
    <property type="entry name" value="TPR_ANAPC2"/>
</dbReference>
<dbReference type="Pfam" id="PF25773">
    <property type="entry name" value="TPR_ANAPC2"/>
    <property type="match status" value="1"/>
</dbReference>
<name>A0AA38S5Y9_9PEZI</name>
<dbReference type="GO" id="GO:0006511">
    <property type="term" value="P:ubiquitin-dependent protein catabolic process"/>
    <property type="evidence" value="ECO:0007669"/>
    <property type="project" value="InterPro"/>
</dbReference>
<evidence type="ECO:0000259" key="8">
    <source>
        <dbReference type="PROSITE" id="PS50069"/>
    </source>
</evidence>
<keyword evidence="3" id="KW-0498">Mitosis</keyword>
<dbReference type="GO" id="GO:0070979">
    <property type="term" value="P:protein K11-linked ubiquitination"/>
    <property type="evidence" value="ECO:0007669"/>
    <property type="project" value="TreeGrafter"/>
</dbReference>
<organism evidence="9 10">
    <name type="scientific">Coniochaeta hoffmannii</name>
    <dbReference type="NCBI Taxonomy" id="91930"/>
    <lineage>
        <taxon>Eukaryota</taxon>
        <taxon>Fungi</taxon>
        <taxon>Dikarya</taxon>
        <taxon>Ascomycota</taxon>
        <taxon>Pezizomycotina</taxon>
        <taxon>Sordariomycetes</taxon>
        <taxon>Sordariomycetidae</taxon>
        <taxon>Coniochaetales</taxon>
        <taxon>Coniochaetaceae</taxon>
        <taxon>Coniochaeta</taxon>
    </lineage>
</organism>
<feature type="region of interest" description="Disordered" evidence="7">
    <location>
        <begin position="104"/>
        <end position="129"/>
    </location>
</feature>
<dbReference type="Pfam" id="PF26557">
    <property type="entry name" value="Cullin_AB"/>
    <property type="match status" value="1"/>
</dbReference>
<feature type="compositionally biased region" description="Polar residues" evidence="7">
    <location>
        <begin position="20"/>
        <end position="43"/>
    </location>
</feature>
<accession>A0AA38S5Y9</accession>
<feature type="region of interest" description="Disordered" evidence="7">
    <location>
        <begin position="970"/>
        <end position="1005"/>
    </location>
</feature>
<feature type="compositionally biased region" description="Low complexity" evidence="7">
    <location>
        <begin position="970"/>
        <end position="989"/>
    </location>
</feature>
<dbReference type="InterPro" id="IPR036390">
    <property type="entry name" value="WH_DNA-bd_sf"/>
</dbReference>
<feature type="region of interest" description="Disordered" evidence="7">
    <location>
        <begin position="64"/>
        <end position="88"/>
    </location>
</feature>
<evidence type="ECO:0000256" key="3">
    <source>
        <dbReference type="ARBA" id="ARBA00022776"/>
    </source>
</evidence>
<feature type="region of interest" description="Disordered" evidence="7">
    <location>
        <begin position="1"/>
        <end position="49"/>
    </location>
</feature>
<dbReference type="SUPFAM" id="SSF46785">
    <property type="entry name" value="Winged helix' DNA-binding domain"/>
    <property type="match status" value="1"/>
</dbReference>
<feature type="compositionally biased region" description="Polar residues" evidence="7">
    <location>
        <begin position="1"/>
        <end position="10"/>
    </location>
</feature>
<feature type="compositionally biased region" description="Low complexity" evidence="7">
    <location>
        <begin position="67"/>
        <end position="76"/>
    </location>
</feature>
<dbReference type="PANTHER" id="PTHR45957:SF1">
    <property type="entry name" value="ANAPHASE-PROMOTING COMPLEX SUBUNIT 2"/>
    <property type="match status" value="1"/>
</dbReference>
<evidence type="ECO:0000256" key="4">
    <source>
        <dbReference type="ARBA" id="ARBA00022786"/>
    </source>
</evidence>
<dbReference type="SMART" id="SM00182">
    <property type="entry name" value="CULLIN"/>
    <property type="match status" value="1"/>
</dbReference>
<dbReference type="GO" id="GO:0051301">
    <property type="term" value="P:cell division"/>
    <property type="evidence" value="ECO:0007669"/>
    <property type="project" value="UniProtKB-KW"/>
</dbReference>
<dbReference type="GO" id="GO:0005680">
    <property type="term" value="C:anaphase-promoting complex"/>
    <property type="evidence" value="ECO:0007669"/>
    <property type="project" value="TreeGrafter"/>
</dbReference>
<feature type="region of interest" description="Disordered" evidence="7">
    <location>
        <begin position="598"/>
        <end position="665"/>
    </location>
</feature>
<sequence>MAAAVATSSWKSRRRRVYQSVFQTDISQPTPYSTPSARFTEQGQPFGGHLPLSDLDRQLHHASRTLAASPDAAPAARQPPPGQLQTGDGLYRRDAVASSPFAPTATASFASPQPLPTGPRGQQDAAEDQMRYDRAWHVVTSRIVLPASATAEDSFGTLAPDSQYSQGGGQGVSSEAQFYEALGLVVNAPKVLPRAAHTEDILSWHTQQVRKHFAQHVLPLLSACAEGLLDEEDLRDSTGRGSYEKHMIIVMSSVRTLEAAMRLYSYGMQLLVRGIQRVQTVDKENAATDPELVAGRFRRDVHSLVSNSASPQLIRSLRVVLLHLAGNILGVPAQKRGVNGEGEGVRPAPPSDNDLNSLAARKRLLELLDPLYSVGLAGERFQILFAEIMDGIMCDFVKGAYAGVWVASSEKHGLFRGSAVTGPRPIARAVSSPCVVSLSDWVENHYARLAIEVLSRISDDPSQSPVTLSDVKTYQSLALGRLASLRISELFDIVLAWPSSRGALDDLRAAITTPARRLQLTDCFAAQLQRRLLHPGRSTLEILQTYIAMIRTFHALDHSKVLLSRVSPSLQLYLCGREDAVRIVVTGLLASPDEIRAARNERQMREEQEGTPRGGRQARTPQNGAFMTPALPPRRGLRSRHGTPDVEEPGVRDVPPASAASAGGGTHSTKLVELALLMTDPIQSRRAGGADEDADLDWNDLSWLPDPIDAGANYKRPRSEDVIGTLISALGSPDTFIREFQVIVAERLLSDQARFDQEVRVLNLLKKRFGEAALQNCDVMIRDIHDSRRLDGAIRKVQGVKDGGEQPGTPRPAATTPTNPAPRLRAAAPSSPASAGAPYHARILSRLFWPNLEREHFLLPTPVQDQQKDYEQGYEHLKASRKLTWLNQLGQATVELELQDRTVTLDCKTYEATVIYAFQSPDPGPARRTVSDLEEQLQMDDDLISSALSFWVSKGVLSRRGDVYTVLETAASSSSPPSSSPASPTSAEALPPPTESEPAAPAVVVDEKEAQRRAVYWQYIRGMLTNAAATMPLGQMAMMMKMLIADGFPWSNEELQEFLAEKVGEGELEIVGGKYRLVKK</sequence>
<keyword evidence="4" id="KW-0833">Ubl conjugation pathway</keyword>
<evidence type="ECO:0000313" key="9">
    <source>
        <dbReference type="EMBL" id="KAJ9156860.1"/>
    </source>
</evidence>
<dbReference type="SUPFAM" id="SSF75632">
    <property type="entry name" value="Cullin homology domain"/>
    <property type="match status" value="1"/>
</dbReference>
<dbReference type="InterPro" id="IPR059120">
    <property type="entry name" value="Cullin-like_AB"/>
</dbReference>
<dbReference type="PANTHER" id="PTHR45957">
    <property type="entry name" value="ANAPHASE-PROMOTING COMPLEX SUBUNIT 2"/>
    <property type="match status" value="1"/>
</dbReference>
<protein>
    <recommendedName>
        <fullName evidence="1">Anaphase-promoting complex subunit 2</fullName>
    </recommendedName>
</protein>
<comment type="similarity">
    <text evidence="6">Belongs to the cullin family.</text>
</comment>
<keyword evidence="10" id="KW-1185">Reference proteome</keyword>
<dbReference type="EMBL" id="JANBVN010000049">
    <property type="protein sequence ID" value="KAJ9156860.1"/>
    <property type="molecule type" value="Genomic_DNA"/>
</dbReference>
<evidence type="ECO:0000256" key="5">
    <source>
        <dbReference type="ARBA" id="ARBA00023306"/>
    </source>
</evidence>
<dbReference type="InterPro" id="IPR014786">
    <property type="entry name" value="ANAPC2_C"/>
</dbReference>
<feature type="compositionally biased region" description="Low complexity" evidence="7">
    <location>
        <begin position="807"/>
        <end position="836"/>
    </location>
</feature>
<evidence type="ECO:0000256" key="6">
    <source>
        <dbReference type="PROSITE-ProRule" id="PRU00330"/>
    </source>
</evidence>
<keyword evidence="5" id="KW-0131">Cell cycle</keyword>
<dbReference type="InterPro" id="IPR036388">
    <property type="entry name" value="WH-like_DNA-bd_sf"/>
</dbReference>
<dbReference type="AlphaFoldDB" id="A0AA38S5Y9"/>
<dbReference type="Gene3D" id="3.30.230.130">
    <property type="entry name" value="Cullin, Chain C, Domain 2"/>
    <property type="match status" value="1"/>
</dbReference>
<dbReference type="Proteomes" id="UP001174691">
    <property type="component" value="Unassembled WGS sequence"/>
</dbReference>
<dbReference type="InterPro" id="IPR036317">
    <property type="entry name" value="Cullin_homology_sf"/>
</dbReference>